<dbReference type="STRING" id="645134.A0A0L0H4T8"/>
<proteinExistence type="predicted"/>
<dbReference type="InterPro" id="IPR053206">
    <property type="entry name" value="Dimeric_xanthone_biosynth"/>
</dbReference>
<dbReference type="GeneID" id="27691741"/>
<name>A0A0L0H4T8_SPIPD</name>
<dbReference type="CDD" id="cd12108">
    <property type="entry name" value="Hr-like"/>
    <property type="match status" value="1"/>
</dbReference>
<dbReference type="VEuPathDB" id="FungiDB:SPPG_08587"/>
<dbReference type="Proteomes" id="UP000053201">
    <property type="component" value="Unassembled WGS sequence"/>
</dbReference>
<dbReference type="InterPro" id="IPR012312">
    <property type="entry name" value="Hemerythrin-like"/>
</dbReference>
<dbReference type="AlphaFoldDB" id="A0A0L0H4T8"/>
<dbReference type="OrthoDB" id="58416at2759"/>
<organism evidence="2 3">
    <name type="scientific">Spizellomyces punctatus (strain DAOM BR117)</name>
    <dbReference type="NCBI Taxonomy" id="645134"/>
    <lineage>
        <taxon>Eukaryota</taxon>
        <taxon>Fungi</taxon>
        <taxon>Fungi incertae sedis</taxon>
        <taxon>Chytridiomycota</taxon>
        <taxon>Chytridiomycota incertae sedis</taxon>
        <taxon>Chytridiomycetes</taxon>
        <taxon>Spizellomycetales</taxon>
        <taxon>Spizellomycetaceae</taxon>
        <taxon>Spizellomyces</taxon>
    </lineage>
</organism>
<gene>
    <name evidence="2" type="ORF">SPPG_08587</name>
</gene>
<evidence type="ECO:0000313" key="3">
    <source>
        <dbReference type="Proteomes" id="UP000053201"/>
    </source>
</evidence>
<feature type="domain" description="Hemerythrin-like" evidence="1">
    <location>
        <begin position="25"/>
        <end position="144"/>
    </location>
</feature>
<dbReference type="PANTHER" id="PTHR38048:SF2">
    <property type="entry name" value="HEMERYTHRIN-LIKE DOMAIN-CONTAINING PROTEIN"/>
    <property type="match status" value="1"/>
</dbReference>
<keyword evidence="3" id="KW-1185">Reference proteome</keyword>
<reference evidence="2 3" key="1">
    <citation type="submission" date="2009-08" db="EMBL/GenBank/DDBJ databases">
        <title>The Genome Sequence of Spizellomyces punctatus strain DAOM BR117.</title>
        <authorList>
            <consortium name="The Broad Institute Genome Sequencing Platform"/>
            <person name="Russ C."/>
            <person name="Cuomo C."/>
            <person name="Shea T."/>
            <person name="Young S.K."/>
            <person name="Zeng Q."/>
            <person name="Koehrsen M."/>
            <person name="Haas B."/>
            <person name="Borodovsky M."/>
            <person name="Guigo R."/>
            <person name="Alvarado L."/>
            <person name="Berlin A."/>
            <person name="Bochicchio J."/>
            <person name="Borenstein D."/>
            <person name="Chapman S."/>
            <person name="Chen Z."/>
            <person name="Engels R."/>
            <person name="Freedman E."/>
            <person name="Gellesch M."/>
            <person name="Goldberg J."/>
            <person name="Griggs A."/>
            <person name="Gujja S."/>
            <person name="Heiman D."/>
            <person name="Hepburn T."/>
            <person name="Howarth C."/>
            <person name="Jen D."/>
            <person name="Larson L."/>
            <person name="Lewis B."/>
            <person name="Mehta T."/>
            <person name="Park D."/>
            <person name="Pearson M."/>
            <person name="Roberts A."/>
            <person name="Saif S."/>
            <person name="Shenoy N."/>
            <person name="Sisk P."/>
            <person name="Stolte C."/>
            <person name="Sykes S."/>
            <person name="Thomson T."/>
            <person name="Walk T."/>
            <person name="White J."/>
            <person name="Yandava C."/>
            <person name="Burger G."/>
            <person name="Gray M.W."/>
            <person name="Holland P.W.H."/>
            <person name="King N."/>
            <person name="Lang F.B.F."/>
            <person name="Roger A.J."/>
            <person name="Ruiz-Trillo I."/>
            <person name="Lander E."/>
            <person name="Nusbaum C."/>
        </authorList>
    </citation>
    <scope>NUCLEOTIDE SEQUENCE [LARGE SCALE GENOMIC DNA]</scope>
    <source>
        <strain evidence="2 3">DAOM BR117</strain>
    </source>
</reference>
<evidence type="ECO:0000313" key="2">
    <source>
        <dbReference type="EMBL" id="KNC95984.1"/>
    </source>
</evidence>
<dbReference type="InParanoid" id="A0A0L0H4T8"/>
<accession>A0A0L0H4T8</accession>
<dbReference type="RefSeq" id="XP_016604024.1">
    <property type="nucleotide sequence ID" value="XM_016756735.1"/>
</dbReference>
<dbReference type="OMA" id="YSQTWFK"/>
<protein>
    <recommendedName>
        <fullName evidence="1">Hemerythrin-like domain-containing protein</fullName>
    </recommendedName>
</protein>
<dbReference type="EMBL" id="KQ257472">
    <property type="protein sequence ID" value="KNC95984.1"/>
    <property type="molecule type" value="Genomic_DNA"/>
</dbReference>
<dbReference type="Pfam" id="PF01814">
    <property type="entry name" value="Hemerythrin"/>
    <property type="match status" value="1"/>
</dbReference>
<dbReference type="PANTHER" id="PTHR38048">
    <property type="entry name" value="EXPRESSED PROTEIN"/>
    <property type="match status" value="1"/>
</dbReference>
<evidence type="ECO:0000259" key="1">
    <source>
        <dbReference type="Pfam" id="PF01814"/>
    </source>
</evidence>
<dbReference type="Gene3D" id="1.20.120.520">
    <property type="entry name" value="nmb1532 protein domain like"/>
    <property type="match status" value="1"/>
</dbReference>
<sequence length="224" mass="26219">MSMKTPPAPYGGSWAAVYCEINKNLHRGFGRALTRMQRAAPTVSEADISAFLNYISVFLEVLHQHHEHEEQISYPVFVKYFGERELKELEAEHGNFQPAMRALEDYISDLRVKKASFNGEQIAHLVKNLETVMMPHLNHEESYLCTTALNDKIPQDEMYRTFKNIESISKKDAKPTTHLSFLLTQLTTEEQNQMFYDAPAIVRNILFRIFVWWNRSWWKWTDST</sequence>